<keyword evidence="3 4" id="KW-0802">TPR repeat</keyword>
<keyword evidence="5" id="KW-1133">Transmembrane helix</keyword>
<keyword evidence="8" id="KW-1185">Reference proteome</keyword>
<organism evidence="7 8">
    <name type="scientific">Nitrospina watsonii</name>
    <dbReference type="NCBI Taxonomy" id="1323948"/>
    <lineage>
        <taxon>Bacteria</taxon>
        <taxon>Pseudomonadati</taxon>
        <taxon>Nitrospinota/Tectimicrobiota group</taxon>
        <taxon>Nitrospinota</taxon>
        <taxon>Nitrospinia</taxon>
        <taxon>Nitrospinales</taxon>
        <taxon>Nitrospinaceae</taxon>
        <taxon>Nitrospina</taxon>
    </lineage>
</organism>
<dbReference type="Pfam" id="PF18073">
    <property type="entry name" value="Zn_ribbon_LapB"/>
    <property type="match status" value="1"/>
</dbReference>
<dbReference type="EMBL" id="OX336137">
    <property type="protein sequence ID" value="CAI2719536.1"/>
    <property type="molecule type" value="Genomic_DNA"/>
</dbReference>
<evidence type="ECO:0000256" key="2">
    <source>
        <dbReference type="ARBA" id="ARBA00022737"/>
    </source>
</evidence>
<evidence type="ECO:0000256" key="4">
    <source>
        <dbReference type="PROSITE-ProRule" id="PRU00339"/>
    </source>
</evidence>
<evidence type="ECO:0000256" key="3">
    <source>
        <dbReference type="ARBA" id="ARBA00022803"/>
    </source>
</evidence>
<keyword evidence="1" id="KW-0479">Metal-binding</keyword>
<keyword evidence="5" id="KW-0472">Membrane</keyword>
<accession>A0ABM9HH26</accession>
<dbReference type="InterPro" id="IPR019734">
    <property type="entry name" value="TPR_rpt"/>
</dbReference>
<feature type="domain" description="LapB rubredoxin metal binding" evidence="6">
    <location>
        <begin position="406"/>
        <end position="432"/>
    </location>
</feature>
<evidence type="ECO:0000313" key="8">
    <source>
        <dbReference type="Proteomes" id="UP001157733"/>
    </source>
</evidence>
<evidence type="ECO:0000313" key="7">
    <source>
        <dbReference type="EMBL" id="CAI2719536.1"/>
    </source>
</evidence>
<sequence length="439" mass="50317">MTLKLISTLIVFILLIVYFTFLNPSDVEIFFTQHLSLKMPTVVFMLGSILVGVVCTALATGLQQFKASLRRYGKQRVVHKQEKLHRKWDDLFQKAVNEITSGQRAKGIVLLEKILNQAPEHFEALAHLGDQLREEGEAERAVTLHQRAIQLDPDNLPVRFALARDYAATGNIEKEIATLKEIRNLNPNSLPTLRQLRDAYLKAGNPDQAYQMQKAIMPLIHDSHELAGEQELFSQITYAKGYQLYQDQKIEPAIVELKRALRENNRCLPAYLTLGQLYLENNTPKTAIKFWKNGFDITQSPIFLIRLQNLYQDLNKVHDSYKMYQEAIGGAPNDALRELFSVLYVHHLIQHEEKETAMEVLGNIPNPSLSTEMYKVKTLLEENKLAQVEEITTAAHYRVTMAVEQYVCTACHITEHSWFAFCPHCHAWNTLRLQIEAAH</sequence>
<keyword evidence="5" id="KW-0812">Transmembrane</keyword>
<evidence type="ECO:0000256" key="1">
    <source>
        <dbReference type="ARBA" id="ARBA00022723"/>
    </source>
</evidence>
<feature type="repeat" description="TPR" evidence="4">
    <location>
        <begin position="122"/>
        <end position="155"/>
    </location>
</feature>
<dbReference type="PROSITE" id="PS50293">
    <property type="entry name" value="TPR_REGION"/>
    <property type="match status" value="1"/>
</dbReference>
<dbReference type="InterPro" id="IPR051012">
    <property type="entry name" value="CellSynth/LPSAsmb/PSIAsmb"/>
</dbReference>
<dbReference type="PROSITE" id="PS50005">
    <property type="entry name" value="TPR"/>
    <property type="match status" value="1"/>
</dbReference>
<dbReference type="InterPro" id="IPR041166">
    <property type="entry name" value="Rubredoxin_2"/>
</dbReference>
<dbReference type="Proteomes" id="UP001157733">
    <property type="component" value="Chromosome"/>
</dbReference>
<dbReference type="RefSeq" id="WP_282012364.1">
    <property type="nucleotide sequence ID" value="NZ_OX336137.1"/>
</dbReference>
<protein>
    <submittedName>
        <fullName evidence="7">TPR_REGION domain-containing protein</fullName>
    </submittedName>
</protein>
<reference evidence="7 8" key="1">
    <citation type="submission" date="2022-09" db="EMBL/GenBank/DDBJ databases">
        <authorList>
            <person name="Kop L."/>
        </authorList>
    </citation>
    <scope>NUCLEOTIDE SEQUENCE [LARGE SCALE GENOMIC DNA]</scope>
    <source>
        <strain evidence="7 8">347</strain>
    </source>
</reference>
<feature type="transmembrane region" description="Helical" evidence="5">
    <location>
        <begin position="5"/>
        <end position="22"/>
    </location>
</feature>
<gene>
    <name evidence="7" type="ORF">NSPWAT_2680</name>
</gene>
<dbReference type="Gene3D" id="1.25.40.10">
    <property type="entry name" value="Tetratricopeptide repeat domain"/>
    <property type="match status" value="2"/>
</dbReference>
<name>A0ABM9HH26_9BACT</name>
<dbReference type="PANTHER" id="PTHR45586:SF1">
    <property type="entry name" value="LIPOPOLYSACCHARIDE ASSEMBLY PROTEIN B"/>
    <property type="match status" value="1"/>
</dbReference>
<dbReference type="Pfam" id="PF14559">
    <property type="entry name" value="TPR_19"/>
    <property type="match status" value="1"/>
</dbReference>
<dbReference type="SMART" id="SM00028">
    <property type="entry name" value="TPR"/>
    <property type="match status" value="5"/>
</dbReference>
<feature type="transmembrane region" description="Helical" evidence="5">
    <location>
        <begin position="42"/>
        <end position="62"/>
    </location>
</feature>
<dbReference type="SUPFAM" id="SSF48452">
    <property type="entry name" value="TPR-like"/>
    <property type="match status" value="1"/>
</dbReference>
<evidence type="ECO:0000259" key="6">
    <source>
        <dbReference type="Pfam" id="PF18073"/>
    </source>
</evidence>
<dbReference type="InterPro" id="IPR011990">
    <property type="entry name" value="TPR-like_helical_dom_sf"/>
</dbReference>
<evidence type="ECO:0000256" key="5">
    <source>
        <dbReference type="SAM" id="Phobius"/>
    </source>
</evidence>
<keyword evidence="2" id="KW-0677">Repeat</keyword>
<dbReference type="PANTHER" id="PTHR45586">
    <property type="entry name" value="TPR REPEAT-CONTAINING PROTEIN PA4667"/>
    <property type="match status" value="1"/>
</dbReference>
<proteinExistence type="predicted"/>